<comment type="caution">
    <text evidence="10">The sequence shown here is derived from an EMBL/GenBank/DDBJ whole genome shotgun (WGS) entry which is preliminary data.</text>
</comment>
<evidence type="ECO:0000256" key="6">
    <source>
        <dbReference type="ARBA" id="ARBA00023136"/>
    </source>
</evidence>
<accession>A0A556AX00</accession>
<dbReference type="EMBL" id="VLTJ01000012">
    <property type="protein sequence ID" value="TSH96915.1"/>
    <property type="molecule type" value="Genomic_DNA"/>
</dbReference>
<keyword evidence="11" id="KW-1185">Reference proteome</keyword>
<feature type="domain" description="MgtC/SapB/SrpB/YhiD N-terminal" evidence="9">
    <location>
        <begin position="32"/>
        <end position="154"/>
    </location>
</feature>
<protein>
    <recommendedName>
        <fullName evidence="7">Protein MgtC</fullName>
    </recommendedName>
</protein>
<dbReference type="PANTHER" id="PTHR33778:SF1">
    <property type="entry name" value="MAGNESIUM TRANSPORTER YHID-RELATED"/>
    <property type="match status" value="1"/>
</dbReference>
<organism evidence="10 11">
    <name type="scientific">Verticiella sediminum</name>
    <dbReference type="NCBI Taxonomy" id="1247510"/>
    <lineage>
        <taxon>Bacteria</taxon>
        <taxon>Pseudomonadati</taxon>
        <taxon>Pseudomonadota</taxon>
        <taxon>Betaproteobacteria</taxon>
        <taxon>Burkholderiales</taxon>
        <taxon>Alcaligenaceae</taxon>
        <taxon>Verticiella</taxon>
    </lineage>
</organism>
<name>A0A556AX00_9BURK</name>
<dbReference type="AlphaFoldDB" id="A0A556AX00"/>
<dbReference type="PANTHER" id="PTHR33778">
    <property type="entry name" value="PROTEIN MGTC"/>
    <property type="match status" value="1"/>
</dbReference>
<feature type="transmembrane region" description="Helical" evidence="7">
    <location>
        <begin position="85"/>
        <end position="105"/>
    </location>
</feature>
<evidence type="ECO:0000256" key="2">
    <source>
        <dbReference type="ARBA" id="ARBA00009298"/>
    </source>
</evidence>
<dbReference type="InterPro" id="IPR049177">
    <property type="entry name" value="MgtC_SapB_SrpB_YhiD_N"/>
</dbReference>
<feature type="transmembrane region" description="Helical" evidence="7">
    <location>
        <begin position="56"/>
        <end position="73"/>
    </location>
</feature>
<feature type="transmembrane region" description="Helical" evidence="7">
    <location>
        <begin position="137"/>
        <end position="154"/>
    </location>
</feature>
<gene>
    <name evidence="10" type="ORF">FOZ76_07740</name>
</gene>
<keyword evidence="4 7" id="KW-0812">Transmembrane</keyword>
<comment type="similarity">
    <text evidence="2 7">Belongs to the MgtC/SapB family.</text>
</comment>
<evidence type="ECO:0000256" key="1">
    <source>
        <dbReference type="ARBA" id="ARBA00004651"/>
    </source>
</evidence>
<dbReference type="OrthoDB" id="9811198at2"/>
<dbReference type="RefSeq" id="WP_143947575.1">
    <property type="nucleotide sequence ID" value="NZ_BAABMB010000002.1"/>
</dbReference>
<dbReference type="GO" id="GO:0005886">
    <property type="term" value="C:plasma membrane"/>
    <property type="evidence" value="ECO:0007669"/>
    <property type="project" value="UniProtKB-SubCell"/>
</dbReference>
<dbReference type="Pfam" id="PF02308">
    <property type="entry name" value="MgtC"/>
    <property type="match status" value="1"/>
</dbReference>
<keyword evidence="5 7" id="KW-1133">Transmembrane helix</keyword>
<feature type="transmembrane region" description="Helical" evidence="7">
    <location>
        <begin position="112"/>
        <end position="131"/>
    </location>
</feature>
<keyword evidence="6 7" id="KW-0472">Membrane</keyword>
<keyword evidence="3" id="KW-1003">Cell membrane</keyword>
<evidence type="ECO:0000256" key="4">
    <source>
        <dbReference type="ARBA" id="ARBA00022692"/>
    </source>
</evidence>
<evidence type="ECO:0000259" key="9">
    <source>
        <dbReference type="Pfam" id="PF02308"/>
    </source>
</evidence>
<reference evidence="10 11" key="1">
    <citation type="submission" date="2019-07" db="EMBL/GenBank/DDBJ databases">
        <title>Qingshengfaniella alkalisoli gen. nov., sp. nov., isolated from saline soil.</title>
        <authorList>
            <person name="Xu L."/>
            <person name="Huang X.-X."/>
            <person name="Sun J.-Q."/>
        </authorList>
    </citation>
    <scope>NUCLEOTIDE SEQUENCE [LARGE SCALE GENOMIC DNA]</scope>
    <source>
        <strain evidence="10 11">DSM 27279</strain>
    </source>
</reference>
<dbReference type="InterPro" id="IPR003416">
    <property type="entry name" value="MgtC/SapB/SrpB/YhiD_fam"/>
</dbReference>
<comment type="subcellular location">
    <subcellularLocation>
        <location evidence="7">Cell inner membrane</location>
        <topology evidence="7">Multi-pass membrane protein</topology>
    </subcellularLocation>
    <subcellularLocation>
        <location evidence="1">Cell membrane</location>
        <topology evidence="1">Multi-pass membrane protein</topology>
    </subcellularLocation>
</comment>
<proteinExistence type="inferred from homology"/>
<dbReference type="PRINTS" id="PR01837">
    <property type="entry name" value="MGTCSAPBPROT"/>
</dbReference>
<evidence type="ECO:0000313" key="11">
    <source>
        <dbReference type="Proteomes" id="UP000318405"/>
    </source>
</evidence>
<feature type="compositionally biased region" description="Basic and acidic residues" evidence="8">
    <location>
        <begin position="179"/>
        <end position="196"/>
    </location>
</feature>
<evidence type="ECO:0000256" key="7">
    <source>
        <dbReference type="RuleBase" id="RU365041"/>
    </source>
</evidence>
<feature type="region of interest" description="Disordered" evidence="8">
    <location>
        <begin position="159"/>
        <end position="196"/>
    </location>
</feature>
<evidence type="ECO:0000256" key="3">
    <source>
        <dbReference type="ARBA" id="ARBA00022475"/>
    </source>
</evidence>
<dbReference type="Proteomes" id="UP000318405">
    <property type="component" value="Unassembled WGS sequence"/>
</dbReference>
<sequence>MEELGTQIWHTVQSEFADLPSAVELTRIITRLTVAMLLGGLLGYEREAHGKSAGLRTHMLVALGAAMFVLVPTEAGMSLDDASRVIQGAITGIGFLGAGAILKLTGDGRVHGLTTAAGIWLTASVGIAAGLGREGTAVVATVFALFILAALKRLNISQPEDDARQNGDRTAPLGASRPSRTDIEANHPDDEGVSRS</sequence>
<evidence type="ECO:0000256" key="8">
    <source>
        <dbReference type="SAM" id="MobiDB-lite"/>
    </source>
</evidence>
<evidence type="ECO:0000256" key="5">
    <source>
        <dbReference type="ARBA" id="ARBA00022989"/>
    </source>
</evidence>
<evidence type="ECO:0000313" key="10">
    <source>
        <dbReference type="EMBL" id="TSH96915.1"/>
    </source>
</evidence>
<keyword evidence="7" id="KW-0997">Cell inner membrane</keyword>